<dbReference type="PANTHER" id="PTHR10543:SF24">
    <property type="entry name" value="CAROTENOID ISOMEROOXYGENASE"/>
    <property type="match status" value="1"/>
</dbReference>
<dbReference type="GO" id="GO:0010436">
    <property type="term" value="F:carotenoid dioxygenase activity"/>
    <property type="evidence" value="ECO:0007669"/>
    <property type="project" value="TreeGrafter"/>
</dbReference>
<comment type="cofactor">
    <cofactor evidence="1">
        <name>Fe(2+)</name>
        <dbReference type="ChEBI" id="CHEBI:29033"/>
    </cofactor>
</comment>
<dbReference type="PANTHER" id="PTHR10543">
    <property type="entry name" value="BETA-CAROTENE DIOXYGENASE"/>
    <property type="match status" value="1"/>
</dbReference>
<evidence type="ECO:0000256" key="1">
    <source>
        <dbReference type="ARBA" id="ARBA00001954"/>
    </source>
</evidence>
<dbReference type="Pfam" id="PF03055">
    <property type="entry name" value="RPE65"/>
    <property type="match status" value="1"/>
</dbReference>
<reference evidence="6" key="1">
    <citation type="submission" date="2022-09" db="EMBL/GenBank/DDBJ databases">
        <title>Haloadaptaus new haloarchaeum isolated from saline soil.</title>
        <authorList>
            <person name="Duran-Viseras A."/>
            <person name="Sanchez-Porro C."/>
            <person name="Ventosa A."/>
        </authorList>
    </citation>
    <scope>NUCLEOTIDE SEQUENCE</scope>
    <source>
        <strain evidence="6">F3-133</strain>
    </source>
</reference>
<dbReference type="Proteomes" id="UP001149411">
    <property type="component" value="Unassembled WGS sequence"/>
</dbReference>
<keyword evidence="5" id="KW-0408">Iron</keyword>
<organism evidence="6 7">
    <name type="scientific">Halorutilus salinus</name>
    <dbReference type="NCBI Taxonomy" id="2487751"/>
    <lineage>
        <taxon>Archaea</taxon>
        <taxon>Methanobacteriati</taxon>
        <taxon>Methanobacteriota</taxon>
        <taxon>Stenosarchaea group</taxon>
        <taxon>Halobacteria</taxon>
        <taxon>Halorutilales</taxon>
        <taxon>Halorutilaceae</taxon>
        <taxon>Halorutilus</taxon>
    </lineage>
</organism>
<dbReference type="RefSeq" id="WP_266086061.1">
    <property type="nucleotide sequence ID" value="NZ_RKLV01000002.1"/>
</dbReference>
<dbReference type="InterPro" id="IPR004294">
    <property type="entry name" value="Carotenoid_Oase"/>
</dbReference>
<protein>
    <submittedName>
        <fullName evidence="6">Carotenoid oxygenase family protein</fullName>
    </submittedName>
</protein>
<name>A0A9Q4C2K2_9EURY</name>
<dbReference type="GO" id="GO:0046872">
    <property type="term" value="F:metal ion binding"/>
    <property type="evidence" value="ECO:0007669"/>
    <property type="project" value="UniProtKB-KW"/>
</dbReference>
<dbReference type="GO" id="GO:0016121">
    <property type="term" value="P:carotene catabolic process"/>
    <property type="evidence" value="ECO:0007669"/>
    <property type="project" value="TreeGrafter"/>
</dbReference>
<sequence>MDYRLGFESLDESDEVKEESVDLHGTLPDWLTGVLLRNGPGMYENDGASVNHWFDGMAMLHRFGFDGAEDEVRYTSRFLRTDAYEGMREGELRRNEFATDPCAGVFGRFFSYFAAPEPTDNAGVNVVKDDETFRAVTETTMPVEFDPETLETLDVPDELDDLGQITTPHPHTDPETGERVSYVTRFGRRTGYRVYVKNGDGREVIAEIGRDEPAYMHSFALTRLYVVLVEFPFVVSPLKIRFGNDTVAESYDWKPDRGTRFTFVDRSTGEVVASPETSPFFAFHHVNAYDDGDDVVLDLAAYDDASVVNDLYLGSVRDDPPLRMPTAELRRYRVNVDTGTVEDGTVYGGSFELPRVRNDRDGREYRYAYGVGHRNVPTRGFPNRLVKVDTREREVSVWEEDSTYPSEPVFVPDPDGTDEDDGVVVSVVLDPNEETSFLLVLDASTFEETARGRVERPVPHGFHGNFYRRRV</sequence>
<comment type="caution">
    <text evidence="6">The sequence shown here is derived from an EMBL/GenBank/DDBJ whole genome shotgun (WGS) entry which is preliminary data.</text>
</comment>
<keyword evidence="7" id="KW-1185">Reference proteome</keyword>
<evidence type="ECO:0000313" key="7">
    <source>
        <dbReference type="Proteomes" id="UP001149411"/>
    </source>
</evidence>
<evidence type="ECO:0000256" key="2">
    <source>
        <dbReference type="ARBA" id="ARBA00006787"/>
    </source>
</evidence>
<keyword evidence="3" id="KW-0479">Metal-binding</keyword>
<evidence type="ECO:0000256" key="4">
    <source>
        <dbReference type="ARBA" id="ARBA00023002"/>
    </source>
</evidence>
<keyword evidence="4" id="KW-0560">Oxidoreductase</keyword>
<evidence type="ECO:0000256" key="3">
    <source>
        <dbReference type="ARBA" id="ARBA00022723"/>
    </source>
</evidence>
<dbReference type="AlphaFoldDB" id="A0A9Q4C2K2"/>
<evidence type="ECO:0000313" key="6">
    <source>
        <dbReference type="EMBL" id="MCX2818298.1"/>
    </source>
</evidence>
<proteinExistence type="inferred from homology"/>
<accession>A0A9Q4C2K2</accession>
<dbReference type="EMBL" id="RKLV01000002">
    <property type="protein sequence ID" value="MCX2818298.1"/>
    <property type="molecule type" value="Genomic_DNA"/>
</dbReference>
<gene>
    <name evidence="6" type="ORF">EGH25_02890</name>
</gene>
<comment type="similarity">
    <text evidence="2">Belongs to the carotenoid oxygenase family.</text>
</comment>
<evidence type="ECO:0000256" key="5">
    <source>
        <dbReference type="ARBA" id="ARBA00023004"/>
    </source>
</evidence>